<protein>
    <submittedName>
        <fullName evidence="1">Uncharacterized protein</fullName>
    </submittedName>
</protein>
<dbReference type="EMBL" id="FTNF01000007">
    <property type="protein sequence ID" value="SIR22839.1"/>
    <property type="molecule type" value="Genomic_DNA"/>
</dbReference>
<evidence type="ECO:0000313" key="1">
    <source>
        <dbReference type="EMBL" id="SIR22839.1"/>
    </source>
</evidence>
<keyword evidence="2" id="KW-1185">Reference proteome</keyword>
<proteinExistence type="predicted"/>
<dbReference type="AlphaFoldDB" id="A0A1N6Z7S7"/>
<dbReference type="RefSeq" id="WP_175649207.1">
    <property type="nucleotide sequence ID" value="NZ_FTNF01000007.1"/>
</dbReference>
<organism evidence="1 2">
    <name type="scientific">Micromonospora avicenniae</name>
    <dbReference type="NCBI Taxonomy" id="1198245"/>
    <lineage>
        <taxon>Bacteria</taxon>
        <taxon>Bacillati</taxon>
        <taxon>Actinomycetota</taxon>
        <taxon>Actinomycetes</taxon>
        <taxon>Micromonosporales</taxon>
        <taxon>Micromonosporaceae</taxon>
        <taxon>Micromonospora</taxon>
    </lineage>
</organism>
<dbReference type="Proteomes" id="UP000186004">
    <property type="component" value="Unassembled WGS sequence"/>
</dbReference>
<gene>
    <name evidence="1" type="ORF">SAMN05444858_107213</name>
</gene>
<sequence>MTEPFLTVEWQPLLSAGLPLRDPGDEPEPALTVEWGPKLGTSWYAYGEHLSKETDVR</sequence>
<name>A0A1N6Z7S7_9ACTN</name>
<reference evidence="1 2" key="1">
    <citation type="submission" date="2017-01" db="EMBL/GenBank/DDBJ databases">
        <authorList>
            <person name="Mah S.A."/>
            <person name="Swanson W.J."/>
            <person name="Moy G.W."/>
            <person name="Vacquier V.D."/>
        </authorList>
    </citation>
    <scope>NUCLEOTIDE SEQUENCE [LARGE SCALE GENOMIC DNA]</scope>
    <source>
        <strain evidence="1 2">DSM 45758</strain>
    </source>
</reference>
<evidence type="ECO:0000313" key="2">
    <source>
        <dbReference type="Proteomes" id="UP000186004"/>
    </source>
</evidence>
<accession>A0A1N6Z7S7</accession>